<name>A0A0C3AZX0_SERVB</name>
<organism evidence="2 3">
    <name type="scientific">Serendipita vermifera MAFF 305830</name>
    <dbReference type="NCBI Taxonomy" id="933852"/>
    <lineage>
        <taxon>Eukaryota</taxon>
        <taxon>Fungi</taxon>
        <taxon>Dikarya</taxon>
        <taxon>Basidiomycota</taxon>
        <taxon>Agaricomycotina</taxon>
        <taxon>Agaricomycetes</taxon>
        <taxon>Sebacinales</taxon>
        <taxon>Serendipitaceae</taxon>
        <taxon>Serendipita</taxon>
    </lineage>
</organism>
<reference evidence="2 3" key="1">
    <citation type="submission" date="2014-04" db="EMBL/GenBank/DDBJ databases">
        <authorList>
            <consortium name="DOE Joint Genome Institute"/>
            <person name="Kuo A."/>
            <person name="Zuccaro A."/>
            <person name="Kohler A."/>
            <person name="Nagy L.G."/>
            <person name="Floudas D."/>
            <person name="Copeland A."/>
            <person name="Barry K.W."/>
            <person name="Cichocki N."/>
            <person name="Veneault-Fourrey C."/>
            <person name="LaButti K."/>
            <person name="Lindquist E.A."/>
            <person name="Lipzen A."/>
            <person name="Lundell T."/>
            <person name="Morin E."/>
            <person name="Murat C."/>
            <person name="Sun H."/>
            <person name="Tunlid A."/>
            <person name="Henrissat B."/>
            <person name="Grigoriev I.V."/>
            <person name="Hibbett D.S."/>
            <person name="Martin F."/>
            <person name="Nordberg H.P."/>
            <person name="Cantor M.N."/>
            <person name="Hua S.X."/>
        </authorList>
    </citation>
    <scope>NUCLEOTIDE SEQUENCE [LARGE SCALE GENOMIC DNA]</scope>
    <source>
        <strain evidence="2 3">MAFF 305830</strain>
    </source>
</reference>
<evidence type="ECO:0000313" key="3">
    <source>
        <dbReference type="Proteomes" id="UP000054097"/>
    </source>
</evidence>
<feature type="region of interest" description="Disordered" evidence="1">
    <location>
        <begin position="1"/>
        <end position="122"/>
    </location>
</feature>
<dbReference type="Pfam" id="PF08576">
    <property type="entry name" value="DUF1764"/>
    <property type="match status" value="1"/>
</dbReference>
<protein>
    <recommendedName>
        <fullName evidence="4">DUF1764-domain-containing protein</fullName>
    </recommendedName>
</protein>
<dbReference type="OrthoDB" id="20835at2759"/>
<dbReference type="HOGENOM" id="CLU_103523_1_1_1"/>
<feature type="compositionally biased region" description="Basic and acidic residues" evidence="1">
    <location>
        <begin position="101"/>
        <end position="122"/>
    </location>
</feature>
<dbReference type="PANTHER" id="PTHR34066:SF1">
    <property type="entry name" value="DUF1764 FAMILY PROTEIN"/>
    <property type="match status" value="1"/>
</dbReference>
<dbReference type="InterPro" id="IPR013885">
    <property type="entry name" value="DUF1764_euk"/>
</dbReference>
<evidence type="ECO:0008006" key="4">
    <source>
        <dbReference type="Google" id="ProtNLM"/>
    </source>
</evidence>
<dbReference type="AlphaFoldDB" id="A0A0C3AZX0"/>
<evidence type="ECO:0000313" key="2">
    <source>
        <dbReference type="EMBL" id="KIM25524.1"/>
    </source>
</evidence>
<keyword evidence="3" id="KW-1185">Reference proteome</keyword>
<accession>A0A0C3AZX0</accession>
<sequence>MPASEIDDIFAGKSTAKKVQTNDSKVEVPTKKKKKSKKPIETESAPEVPSKKKNKTKDAPKEETAPISKKRKRTPPQEVVDSSLPVKRRKSEQTSTASSKKKSDIQKFKDSRGSSGRKRTEEGFVIYTEEELGLNKEGGDTPLCPFDCECCY</sequence>
<dbReference type="PANTHER" id="PTHR34066">
    <property type="entry name" value="GROWTH FACTOR 2"/>
    <property type="match status" value="1"/>
</dbReference>
<gene>
    <name evidence="2" type="ORF">M408DRAFT_331089</name>
</gene>
<evidence type="ECO:0000256" key="1">
    <source>
        <dbReference type="SAM" id="MobiDB-lite"/>
    </source>
</evidence>
<reference evidence="3" key="2">
    <citation type="submission" date="2015-01" db="EMBL/GenBank/DDBJ databases">
        <title>Evolutionary Origins and Diversification of the Mycorrhizal Mutualists.</title>
        <authorList>
            <consortium name="DOE Joint Genome Institute"/>
            <consortium name="Mycorrhizal Genomics Consortium"/>
            <person name="Kohler A."/>
            <person name="Kuo A."/>
            <person name="Nagy L.G."/>
            <person name="Floudas D."/>
            <person name="Copeland A."/>
            <person name="Barry K.W."/>
            <person name="Cichocki N."/>
            <person name="Veneault-Fourrey C."/>
            <person name="LaButti K."/>
            <person name="Lindquist E.A."/>
            <person name="Lipzen A."/>
            <person name="Lundell T."/>
            <person name="Morin E."/>
            <person name="Murat C."/>
            <person name="Riley R."/>
            <person name="Ohm R."/>
            <person name="Sun H."/>
            <person name="Tunlid A."/>
            <person name="Henrissat B."/>
            <person name="Grigoriev I.V."/>
            <person name="Hibbett D.S."/>
            <person name="Martin F."/>
        </authorList>
    </citation>
    <scope>NUCLEOTIDE SEQUENCE [LARGE SCALE GENOMIC DNA]</scope>
    <source>
        <strain evidence="3">MAFF 305830</strain>
    </source>
</reference>
<dbReference type="EMBL" id="KN824313">
    <property type="protein sequence ID" value="KIM25524.1"/>
    <property type="molecule type" value="Genomic_DNA"/>
</dbReference>
<proteinExistence type="predicted"/>
<dbReference type="Proteomes" id="UP000054097">
    <property type="component" value="Unassembled WGS sequence"/>
</dbReference>